<name>A0A9P0QPS7_9ASCO</name>
<comment type="caution">
    <text evidence="8">The sequence shown here is derived from an EMBL/GenBank/DDBJ whole genome shotgun (WGS) entry which is preliminary data.</text>
</comment>
<gene>
    <name evidence="8" type="ORF">CLIB1423_06S06722</name>
</gene>
<evidence type="ECO:0000256" key="5">
    <source>
        <dbReference type="ARBA" id="ARBA00035341"/>
    </source>
</evidence>
<evidence type="ECO:0000313" key="9">
    <source>
        <dbReference type="Proteomes" id="UP000837801"/>
    </source>
</evidence>
<dbReference type="Gene3D" id="1.10.150.50">
    <property type="entry name" value="Transcription Factor, Ets-1"/>
    <property type="match status" value="1"/>
</dbReference>
<dbReference type="PANTHER" id="PTHR28235:SF1">
    <property type="entry name" value="SMALL RIBOSOMAL SUBUNIT PROTEIN MS41"/>
    <property type="match status" value="1"/>
</dbReference>
<dbReference type="SMART" id="SM01238">
    <property type="entry name" value="IGR"/>
    <property type="match status" value="1"/>
</dbReference>
<evidence type="ECO:0000259" key="7">
    <source>
        <dbReference type="SMART" id="SM01238"/>
    </source>
</evidence>
<evidence type="ECO:0000256" key="2">
    <source>
        <dbReference type="ARBA" id="ARBA00010492"/>
    </source>
</evidence>
<dbReference type="PANTHER" id="PTHR28235">
    <property type="entry name" value="PROTEIN FYV4, MITOCHONDRIAL"/>
    <property type="match status" value="1"/>
</dbReference>
<comment type="subcellular location">
    <subcellularLocation>
        <location evidence="1">Mitochondrion</location>
    </subcellularLocation>
</comment>
<feature type="region of interest" description="Disordered" evidence="6">
    <location>
        <begin position="119"/>
        <end position="139"/>
    </location>
</feature>
<dbReference type="Pfam" id="PF09597">
    <property type="entry name" value="SAM_Ribosomal_mS41"/>
    <property type="match status" value="1"/>
</dbReference>
<dbReference type="EMBL" id="CAKXYY010000006">
    <property type="protein sequence ID" value="CAH2352451.1"/>
    <property type="molecule type" value="Genomic_DNA"/>
</dbReference>
<dbReference type="OrthoDB" id="18595at2759"/>
<proteinExistence type="inferred from homology"/>
<feature type="compositionally biased region" description="Basic and acidic residues" evidence="6">
    <location>
        <begin position="129"/>
        <end position="139"/>
    </location>
</feature>
<dbReference type="InterPro" id="IPR019083">
    <property type="entry name" value="SAM_Ribosomal_mS41"/>
</dbReference>
<evidence type="ECO:0000256" key="3">
    <source>
        <dbReference type="ARBA" id="ARBA00023128"/>
    </source>
</evidence>
<sequence>MFRLSSLRTVARPTLRNIAATPQKYTPNLIPLSVKYFSSTPVTCKTNTSTRTKENVHDLETFLTLIGRNCIEHAEAFENDLEKFLNTSSKEMKALGIDIQTRKYMLRWINKFQNDLEPLREHRQGKKKNGGERNSKEVLAKRRALARLEDRERFEKGELEAEDKGERVF</sequence>
<reference evidence="8" key="1">
    <citation type="submission" date="2022-03" db="EMBL/GenBank/DDBJ databases">
        <authorList>
            <person name="Legras J.-L."/>
            <person name="Devillers H."/>
            <person name="Grondin C."/>
        </authorList>
    </citation>
    <scope>NUCLEOTIDE SEQUENCE</scope>
    <source>
        <strain evidence="8">CLIB 1423</strain>
    </source>
</reference>
<evidence type="ECO:0000256" key="4">
    <source>
        <dbReference type="ARBA" id="ARBA00035129"/>
    </source>
</evidence>
<dbReference type="GO" id="GO:0005739">
    <property type="term" value="C:mitochondrion"/>
    <property type="evidence" value="ECO:0007669"/>
    <property type="project" value="UniProtKB-SubCell"/>
</dbReference>
<comment type="similarity">
    <text evidence="2">Belongs to the mitochondrion-specific ribosomal protein mS41 family.</text>
</comment>
<evidence type="ECO:0000313" key="8">
    <source>
        <dbReference type="EMBL" id="CAH2352451.1"/>
    </source>
</evidence>
<feature type="domain" description="Small ribosomal subunit protein mS41 SAM" evidence="7">
    <location>
        <begin position="59"/>
        <end position="115"/>
    </location>
</feature>
<dbReference type="Proteomes" id="UP000837801">
    <property type="component" value="Unassembled WGS sequence"/>
</dbReference>
<dbReference type="InterPro" id="IPR039603">
    <property type="entry name" value="Ribosomal_mS41"/>
</dbReference>
<protein>
    <recommendedName>
        <fullName evidence="4">Small ribosomal subunit protein mS41</fullName>
    </recommendedName>
    <alternativeName>
        <fullName evidence="5">Protein FYV4, mitochondrial</fullName>
    </alternativeName>
</protein>
<evidence type="ECO:0000256" key="6">
    <source>
        <dbReference type="SAM" id="MobiDB-lite"/>
    </source>
</evidence>
<accession>A0A9P0QPS7</accession>
<evidence type="ECO:0000256" key="1">
    <source>
        <dbReference type="ARBA" id="ARBA00004173"/>
    </source>
</evidence>
<dbReference type="AlphaFoldDB" id="A0A9P0QPS7"/>
<organism evidence="8 9">
    <name type="scientific">[Candida] railenensis</name>
    <dbReference type="NCBI Taxonomy" id="45579"/>
    <lineage>
        <taxon>Eukaryota</taxon>
        <taxon>Fungi</taxon>
        <taxon>Dikarya</taxon>
        <taxon>Ascomycota</taxon>
        <taxon>Saccharomycotina</taxon>
        <taxon>Pichiomycetes</taxon>
        <taxon>Debaryomycetaceae</taxon>
        <taxon>Kurtzmaniella</taxon>
    </lineage>
</organism>
<keyword evidence="3" id="KW-0496">Mitochondrion</keyword>
<keyword evidence="9" id="KW-1185">Reference proteome</keyword>
<dbReference type="InterPro" id="IPR013761">
    <property type="entry name" value="SAM/pointed_sf"/>
</dbReference>